<evidence type="ECO:0000313" key="10">
    <source>
        <dbReference type="Proteomes" id="UP000663852"/>
    </source>
</evidence>
<dbReference type="PANTHER" id="PTHR16461:SF5">
    <property type="entry name" value="TOLL-INTERACTING PROTEIN"/>
    <property type="match status" value="1"/>
</dbReference>
<dbReference type="AlphaFoldDB" id="A0A813Z2G7"/>
<dbReference type="SMART" id="SM00546">
    <property type="entry name" value="CUE"/>
    <property type="match status" value="1"/>
</dbReference>
<evidence type="ECO:0000256" key="2">
    <source>
        <dbReference type="ARBA" id="ARBA00022588"/>
    </source>
</evidence>
<dbReference type="PROSITE" id="PS51140">
    <property type="entry name" value="CUE"/>
    <property type="match status" value="1"/>
</dbReference>
<gene>
    <name evidence="9" type="ORF">EDS130_LOCUS9353</name>
</gene>
<dbReference type="GO" id="GO:0006914">
    <property type="term" value="P:autophagy"/>
    <property type="evidence" value="ECO:0007669"/>
    <property type="project" value="UniProtKB-KW"/>
</dbReference>
<dbReference type="InterPro" id="IPR000008">
    <property type="entry name" value="C2_dom"/>
</dbReference>
<proteinExistence type="inferred from homology"/>
<dbReference type="PROSITE" id="PS50004">
    <property type="entry name" value="C2"/>
    <property type="match status" value="1"/>
</dbReference>
<feature type="region of interest" description="Disordered" evidence="6">
    <location>
        <begin position="219"/>
        <end position="283"/>
    </location>
</feature>
<evidence type="ECO:0000313" key="9">
    <source>
        <dbReference type="EMBL" id="CAF0892373.1"/>
    </source>
</evidence>
<dbReference type="SMART" id="SM00239">
    <property type="entry name" value="C2"/>
    <property type="match status" value="1"/>
</dbReference>
<evidence type="ECO:0000256" key="5">
    <source>
        <dbReference type="ARBA" id="ARBA00023198"/>
    </source>
</evidence>
<dbReference type="GO" id="GO:0043130">
    <property type="term" value="F:ubiquitin binding"/>
    <property type="evidence" value="ECO:0007669"/>
    <property type="project" value="InterPro"/>
</dbReference>
<dbReference type="GO" id="GO:0005737">
    <property type="term" value="C:cytoplasm"/>
    <property type="evidence" value="ECO:0007669"/>
    <property type="project" value="TreeGrafter"/>
</dbReference>
<comment type="caution">
    <text evidence="9">The sequence shown here is derived from an EMBL/GenBank/DDBJ whole genome shotgun (WGS) entry which is preliminary data.</text>
</comment>
<feature type="compositionally biased region" description="Polar residues" evidence="6">
    <location>
        <begin position="232"/>
        <end position="267"/>
    </location>
</feature>
<protein>
    <recommendedName>
        <fullName evidence="11">Toll-interacting protein</fullName>
    </recommendedName>
</protein>
<evidence type="ECO:0000256" key="4">
    <source>
        <dbReference type="ARBA" id="ARBA00023006"/>
    </source>
</evidence>
<dbReference type="InterPro" id="IPR003892">
    <property type="entry name" value="CUE"/>
</dbReference>
<feature type="domain" description="CUE" evidence="8">
    <location>
        <begin position="280"/>
        <end position="323"/>
    </location>
</feature>
<dbReference type="GO" id="GO:0031624">
    <property type="term" value="F:ubiquitin conjugating enzyme binding"/>
    <property type="evidence" value="ECO:0007669"/>
    <property type="project" value="TreeGrafter"/>
</dbReference>
<reference evidence="9" key="1">
    <citation type="submission" date="2021-02" db="EMBL/GenBank/DDBJ databases">
        <authorList>
            <person name="Nowell W R."/>
        </authorList>
    </citation>
    <scope>NUCLEOTIDE SEQUENCE</scope>
</reference>
<keyword evidence="2" id="KW-0399">Innate immunity</keyword>
<dbReference type="InterPro" id="IPR035892">
    <property type="entry name" value="C2_domain_sf"/>
</dbReference>
<keyword evidence="3" id="KW-0391">Immunity</keyword>
<evidence type="ECO:0000259" key="8">
    <source>
        <dbReference type="PROSITE" id="PS51140"/>
    </source>
</evidence>
<evidence type="ECO:0000256" key="3">
    <source>
        <dbReference type="ARBA" id="ARBA00022859"/>
    </source>
</evidence>
<dbReference type="Pfam" id="PF02845">
    <property type="entry name" value="CUE"/>
    <property type="match status" value="1"/>
</dbReference>
<name>A0A813Z2G7_ADIRI</name>
<keyword evidence="4" id="KW-0072">Autophagy</keyword>
<evidence type="ECO:0000256" key="6">
    <source>
        <dbReference type="SAM" id="MobiDB-lite"/>
    </source>
</evidence>
<organism evidence="9 10">
    <name type="scientific">Adineta ricciae</name>
    <name type="common">Rotifer</name>
    <dbReference type="NCBI Taxonomy" id="249248"/>
    <lineage>
        <taxon>Eukaryota</taxon>
        <taxon>Metazoa</taxon>
        <taxon>Spiralia</taxon>
        <taxon>Gnathifera</taxon>
        <taxon>Rotifera</taxon>
        <taxon>Eurotatoria</taxon>
        <taxon>Bdelloidea</taxon>
        <taxon>Adinetida</taxon>
        <taxon>Adinetidae</taxon>
        <taxon>Adineta</taxon>
    </lineage>
</organism>
<evidence type="ECO:0000259" key="7">
    <source>
        <dbReference type="PROSITE" id="PS50004"/>
    </source>
</evidence>
<dbReference type="OrthoDB" id="9942608at2759"/>
<evidence type="ECO:0008006" key="11">
    <source>
        <dbReference type="Google" id="ProtNLM"/>
    </source>
</evidence>
<evidence type="ECO:0000256" key="1">
    <source>
        <dbReference type="ARBA" id="ARBA00009278"/>
    </source>
</evidence>
<comment type="similarity">
    <text evidence="1">Belongs to the tollip family.</text>
</comment>
<dbReference type="Pfam" id="PF00168">
    <property type="entry name" value="C2"/>
    <property type="match status" value="1"/>
</dbReference>
<keyword evidence="5" id="KW-0395">Inflammatory response</keyword>
<dbReference type="InterPro" id="IPR009060">
    <property type="entry name" value="UBA-like_sf"/>
</dbReference>
<dbReference type="PANTHER" id="PTHR16461">
    <property type="entry name" value="TOLL-INTERACTING PROTEIN"/>
    <property type="match status" value="1"/>
</dbReference>
<sequence>MASAAASSNYNASAGAASYATTNPSNDDRGPKFNEYRSRVMLGDLPQDFLRIQLVQAQIFDPMGHGMRQQGYGSAPHPQQLQQNPNFLGYFTLTIAEAKLIKSAGLLGLIKMDPYVSFRIGHVSYDTQTASGGGKNPQWKASYRINLFKGMDKIHLIVYDQRNFTEDSFIGECEVTIPREVIEGETRQQWYQLMGRQANANEIQGDILIIMSFMPKTNQDPNELHNAPVRSSHPTTPANGATSTPAGNATGSTQPAPHATEQSAAQHSPSVTPKPPPLPYSEDDIRTVKEMFPNVDEHFISELLKQHGGNKDLVVNHLLQNAV</sequence>
<dbReference type="Gene3D" id="1.10.8.10">
    <property type="entry name" value="DNA helicase RuvA subunit, C-terminal domain"/>
    <property type="match status" value="1"/>
</dbReference>
<accession>A0A813Z2G7</accession>
<dbReference type="Gene3D" id="2.60.40.150">
    <property type="entry name" value="C2 domain"/>
    <property type="match status" value="1"/>
</dbReference>
<dbReference type="GO" id="GO:0006511">
    <property type="term" value="P:ubiquitin-dependent protein catabolic process"/>
    <property type="evidence" value="ECO:0007669"/>
    <property type="project" value="TreeGrafter"/>
</dbReference>
<dbReference type="GO" id="GO:0045087">
    <property type="term" value="P:innate immune response"/>
    <property type="evidence" value="ECO:0007669"/>
    <property type="project" value="UniProtKB-KW"/>
</dbReference>
<dbReference type="EMBL" id="CAJNOJ010000031">
    <property type="protein sequence ID" value="CAF0892373.1"/>
    <property type="molecule type" value="Genomic_DNA"/>
</dbReference>
<dbReference type="Proteomes" id="UP000663852">
    <property type="component" value="Unassembled WGS sequence"/>
</dbReference>
<feature type="domain" description="C2" evidence="7">
    <location>
        <begin position="77"/>
        <end position="191"/>
    </location>
</feature>
<dbReference type="SUPFAM" id="SSF49562">
    <property type="entry name" value="C2 domain (Calcium/lipid-binding domain, CaLB)"/>
    <property type="match status" value="1"/>
</dbReference>
<dbReference type="SUPFAM" id="SSF46934">
    <property type="entry name" value="UBA-like"/>
    <property type="match status" value="1"/>
</dbReference>